<gene>
    <name evidence="2" type="ORF">NDU88_005479</name>
</gene>
<reference evidence="2" key="1">
    <citation type="journal article" date="2022" name="bioRxiv">
        <title>Sequencing and chromosome-scale assembly of the giantPleurodeles waltlgenome.</title>
        <authorList>
            <person name="Brown T."/>
            <person name="Elewa A."/>
            <person name="Iarovenko S."/>
            <person name="Subramanian E."/>
            <person name="Araus A.J."/>
            <person name="Petzold A."/>
            <person name="Susuki M."/>
            <person name="Suzuki K.-i.T."/>
            <person name="Hayashi T."/>
            <person name="Toyoda A."/>
            <person name="Oliveira C."/>
            <person name="Osipova E."/>
            <person name="Leigh N.D."/>
            <person name="Simon A."/>
            <person name="Yun M.H."/>
        </authorList>
    </citation>
    <scope>NUCLEOTIDE SEQUENCE</scope>
    <source>
        <strain evidence="2">20211129_DDA</strain>
        <tissue evidence="2">Liver</tissue>
    </source>
</reference>
<protein>
    <submittedName>
        <fullName evidence="2">Uncharacterized protein</fullName>
    </submittedName>
</protein>
<dbReference type="AlphaFoldDB" id="A0AAV7WAS7"/>
<evidence type="ECO:0000313" key="3">
    <source>
        <dbReference type="Proteomes" id="UP001066276"/>
    </source>
</evidence>
<feature type="compositionally biased region" description="Low complexity" evidence="1">
    <location>
        <begin position="58"/>
        <end position="68"/>
    </location>
</feature>
<sequence>MEKPIARSPDGQVAANALLPCFRPHTPALSPAQNTAGGNAVNQHPSQSYPQANWAGESQSSQLQQLGSFTSGVLETTYWPPPQLGT</sequence>
<comment type="caution">
    <text evidence="2">The sequence shown here is derived from an EMBL/GenBank/DDBJ whole genome shotgun (WGS) entry which is preliminary data.</text>
</comment>
<name>A0AAV7WAS7_PLEWA</name>
<evidence type="ECO:0000313" key="2">
    <source>
        <dbReference type="EMBL" id="KAJ1210111.1"/>
    </source>
</evidence>
<proteinExistence type="predicted"/>
<feature type="compositionally biased region" description="Polar residues" evidence="1">
    <location>
        <begin position="31"/>
        <end position="51"/>
    </location>
</feature>
<organism evidence="2 3">
    <name type="scientific">Pleurodeles waltl</name>
    <name type="common">Iberian ribbed newt</name>
    <dbReference type="NCBI Taxonomy" id="8319"/>
    <lineage>
        <taxon>Eukaryota</taxon>
        <taxon>Metazoa</taxon>
        <taxon>Chordata</taxon>
        <taxon>Craniata</taxon>
        <taxon>Vertebrata</taxon>
        <taxon>Euteleostomi</taxon>
        <taxon>Amphibia</taxon>
        <taxon>Batrachia</taxon>
        <taxon>Caudata</taxon>
        <taxon>Salamandroidea</taxon>
        <taxon>Salamandridae</taxon>
        <taxon>Pleurodelinae</taxon>
        <taxon>Pleurodeles</taxon>
    </lineage>
</organism>
<dbReference type="EMBL" id="JANPWB010000002">
    <property type="protein sequence ID" value="KAJ1210111.1"/>
    <property type="molecule type" value="Genomic_DNA"/>
</dbReference>
<dbReference type="Proteomes" id="UP001066276">
    <property type="component" value="Chromosome 1_2"/>
</dbReference>
<evidence type="ECO:0000256" key="1">
    <source>
        <dbReference type="SAM" id="MobiDB-lite"/>
    </source>
</evidence>
<feature type="region of interest" description="Disordered" evidence="1">
    <location>
        <begin position="26"/>
        <end position="86"/>
    </location>
</feature>
<keyword evidence="3" id="KW-1185">Reference proteome</keyword>
<accession>A0AAV7WAS7</accession>